<dbReference type="Pfam" id="PF13384">
    <property type="entry name" value="HTH_23"/>
    <property type="match status" value="1"/>
</dbReference>
<keyword evidence="2" id="KW-1185">Reference proteome</keyword>
<name>A0AAY5L5A9_ESOLU</name>
<dbReference type="InterPro" id="IPR009057">
    <property type="entry name" value="Homeodomain-like_sf"/>
</dbReference>
<dbReference type="SUPFAM" id="SSF46689">
    <property type="entry name" value="Homeodomain-like"/>
    <property type="match status" value="1"/>
</dbReference>
<evidence type="ECO:0008006" key="3">
    <source>
        <dbReference type="Google" id="ProtNLM"/>
    </source>
</evidence>
<dbReference type="Ensembl" id="ENSELUT00000088622.1">
    <property type="protein sequence ID" value="ENSELUP00000088738.1"/>
    <property type="gene ID" value="ENSELUG00000039685.1"/>
</dbReference>
<dbReference type="Gene3D" id="1.10.10.10">
    <property type="entry name" value="Winged helix-like DNA-binding domain superfamily/Winged helix DNA-binding domain"/>
    <property type="match status" value="1"/>
</dbReference>
<reference evidence="1" key="2">
    <citation type="submission" date="2025-05" db="UniProtKB">
        <authorList>
            <consortium name="Ensembl"/>
        </authorList>
    </citation>
    <scope>IDENTIFICATION</scope>
</reference>
<protein>
    <recommendedName>
        <fullName evidence="3">Transposase Tc1-like domain-containing protein</fullName>
    </recommendedName>
</protein>
<dbReference type="Proteomes" id="UP000265140">
    <property type="component" value="Chromosome 9"/>
</dbReference>
<organism evidence="1 2">
    <name type="scientific">Esox lucius</name>
    <name type="common">Northern pike</name>
    <dbReference type="NCBI Taxonomy" id="8010"/>
    <lineage>
        <taxon>Eukaryota</taxon>
        <taxon>Metazoa</taxon>
        <taxon>Chordata</taxon>
        <taxon>Craniata</taxon>
        <taxon>Vertebrata</taxon>
        <taxon>Euteleostomi</taxon>
        <taxon>Actinopterygii</taxon>
        <taxon>Neopterygii</taxon>
        <taxon>Teleostei</taxon>
        <taxon>Protacanthopterygii</taxon>
        <taxon>Esociformes</taxon>
        <taxon>Esocidae</taxon>
        <taxon>Esox</taxon>
    </lineage>
</organism>
<evidence type="ECO:0000313" key="1">
    <source>
        <dbReference type="Ensembl" id="ENSELUP00000093912.1"/>
    </source>
</evidence>
<proteinExistence type="predicted"/>
<accession>A0AAY5L5A9</accession>
<dbReference type="InterPro" id="IPR036388">
    <property type="entry name" value="WH-like_DNA-bd_sf"/>
</dbReference>
<dbReference type="GeneTree" id="ENSGT01150000286933"/>
<sequence length="173" mass="19719">MAVASKHLGVWSWSRQFPEFQTEMGKKGDLSNFERGMVVGARRAGLSISQSAQLLGFSRSTISRVYKEWCEKGKTSSMRQSCGRKCLVDARGQRRMGRLIQADRRATLTEITTRYNRGMQQSICEATTRTTLRRMGYNSRKIGKRGYNLHELTKIGQLKTGRMLPGLMSLDFR</sequence>
<evidence type="ECO:0000313" key="2">
    <source>
        <dbReference type="Proteomes" id="UP000265140"/>
    </source>
</evidence>
<dbReference type="Ensembl" id="ENSELUT00000088863.1">
    <property type="protein sequence ID" value="ENSELUP00000093912.1"/>
    <property type="gene ID" value="ENSELUG00000039685.1"/>
</dbReference>
<dbReference type="AlphaFoldDB" id="A0AAY5L5A9"/>
<reference evidence="1 2" key="1">
    <citation type="submission" date="2020-02" db="EMBL/GenBank/DDBJ databases">
        <title>Esox lucius (northern pike) genome, fEsoLuc1, primary haplotype.</title>
        <authorList>
            <person name="Myers G."/>
            <person name="Karagic N."/>
            <person name="Meyer A."/>
            <person name="Pippel M."/>
            <person name="Reichard M."/>
            <person name="Winkler S."/>
            <person name="Tracey A."/>
            <person name="Sims Y."/>
            <person name="Howe K."/>
            <person name="Rhie A."/>
            <person name="Formenti G."/>
            <person name="Durbin R."/>
            <person name="Fedrigo O."/>
            <person name="Jarvis E.D."/>
        </authorList>
    </citation>
    <scope>NUCLEOTIDE SEQUENCE [LARGE SCALE GENOMIC DNA]</scope>
</reference>